<reference evidence="12" key="1">
    <citation type="journal article" date="2011" name="Genome Biol. Evol.">
        <title>Integration of the genetic map and genome assembly of fugu facilitates insights into distinct features of genome evolution in teleosts and mammals.</title>
        <authorList>
            <person name="Kai W."/>
            <person name="Kikuchi K."/>
            <person name="Tohari S."/>
            <person name="Chew A.K."/>
            <person name="Tay A."/>
            <person name="Fujiwara A."/>
            <person name="Hosoya S."/>
            <person name="Suetake H."/>
            <person name="Naruse K."/>
            <person name="Brenner S."/>
            <person name="Suzuki Y."/>
            <person name="Venkatesh B."/>
        </authorList>
    </citation>
    <scope>NUCLEOTIDE SEQUENCE [LARGE SCALE GENOMIC DNA]</scope>
</reference>
<feature type="domain" description="TACO1/YebC-like second and third" evidence="10">
    <location>
        <begin position="106"/>
        <end position="262"/>
    </location>
</feature>
<dbReference type="Gene3D" id="1.10.10.200">
    <property type="match status" value="1"/>
</dbReference>
<dbReference type="InterPro" id="IPR026564">
    <property type="entry name" value="Transcrip_reg_TACO1-like_dom3"/>
</dbReference>
<organism evidence="12 13">
    <name type="scientific">Takifugu rubripes</name>
    <name type="common">Japanese pufferfish</name>
    <name type="synonym">Fugu rubripes</name>
    <dbReference type="NCBI Taxonomy" id="31033"/>
    <lineage>
        <taxon>Eukaryota</taxon>
        <taxon>Metazoa</taxon>
        <taxon>Chordata</taxon>
        <taxon>Craniata</taxon>
        <taxon>Vertebrata</taxon>
        <taxon>Euteleostomi</taxon>
        <taxon>Actinopterygii</taxon>
        <taxon>Neopterygii</taxon>
        <taxon>Teleostei</taxon>
        <taxon>Neoteleostei</taxon>
        <taxon>Acanthomorphata</taxon>
        <taxon>Eupercaria</taxon>
        <taxon>Tetraodontiformes</taxon>
        <taxon>Tetradontoidea</taxon>
        <taxon>Tetraodontidae</taxon>
        <taxon>Takifugu</taxon>
    </lineage>
</organism>
<evidence type="ECO:0000256" key="6">
    <source>
        <dbReference type="ARBA" id="ARBA00023159"/>
    </source>
</evidence>
<dbReference type="PANTHER" id="PTHR12532:SF0">
    <property type="entry name" value="TRANSLATIONAL ACTIVATOR OF CYTOCHROME C OXIDASE 1"/>
    <property type="match status" value="1"/>
</dbReference>
<keyword evidence="6" id="KW-0010">Activator</keyword>
<dbReference type="InterPro" id="IPR029072">
    <property type="entry name" value="YebC-like"/>
</dbReference>
<evidence type="ECO:0000256" key="5">
    <source>
        <dbReference type="ARBA" id="ARBA00023128"/>
    </source>
</evidence>
<dbReference type="GO" id="GO:0006417">
    <property type="term" value="P:regulation of translation"/>
    <property type="evidence" value="ECO:0007669"/>
    <property type="project" value="UniProtKB-KW"/>
</dbReference>
<dbReference type="AlphaFoldDB" id="A0A674PR84"/>
<keyword evidence="5" id="KW-0496">Mitochondrion</keyword>
<evidence type="ECO:0000313" key="12">
    <source>
        <dbReference type="Ensembl" id="ENSTRUP00000088131.1"/>
    </source>
</evidence>
<keyword evidence="4" id="KW-0175">Coiled coil</keyword>
<feature type="domain" description="TACO1/YebC-like N-terminal" evidence="11">
    <location>
        <begin position="37"/>
        <end position="101"/>
    </location>
</feature>
<proteinExistence type="inferred from homology"/>
<protein>
    <recommendedName>
        <fullName evidence="8">Translational activator of cytochrome c oxidase 1</fullName>
    </recommendedName>
    <alternativeName>
        <fullName evidence="9">Coiled-coil domain-containing protein 44</fullName>
    </alternativeName>
</protein>
<dbReference type="PANTHER" id="PTHR12532">
    <property type="entry name" value="TRANSLATIONAL ACTIVATOR OF CYTOCHROME C OXIDASE 1"/>
    <property type="match status" value="1"/>
</dbReference>
<gene>
    <name evidence="12" type="primary">LOC115248175</name>
</gene>
<comment type="similarity">
    <text evidence="2">Belongs to the TACO1 family.</text>
</comment>
<dbReference type="Proteomes" id="UP000005226">
    <property type="component" value="Unplaced"/>
</dbReference>
<evidence type="ECO:0000259" key="11">
    <source>
        <dbReference type="Pfam" id="PF20772"/>
    </source>
</evidence>
<keyword evidence="3" id="KW-0810">Translation regulation</keyword>
<evidence type="ECO:0000256" key="1">
    <source>
        <dbReference type="ARBA" id="ARBA00004173"/>
    </source>
</evidence>
<evidence type="ECO:0000256" key="3">
    <source>
        <dbReference type="ARBA" id="ARBA00022845"/>
    </source>
</evidence>
<dbReference type="Ensembl" id="ENSTRUT00000083398.1">
    <property type="protein sequence ID" value="ENSTRUP00000088131.1"/>
    <property type="gene ID" value="ENSTRUG00000028143.1"/>
</dbReference>
<dbReference type="InterPro" id="IPR049083">
    <property type="entry name" value="TACO1_YebC_N"/>
</dbReference>
<reference evidence="12" key="3">
    <citation type="submission" date="2025-09" db="UniProtKB">
        <authorList>
            <consortium name="Ensembl"/>
        </authorList>
    </citation>
    <scope>IDENTIFICATION</scope>
</reference>
<name>A0A674PR84_TAKRU</name>
<dbReference type="Pfam" id="PF01709">
    <property type="entry name" value="Transcrip_reg"/>
    <property type="match status" value="1"/>
</dbReference>
<evidence type="ECO:0000256" key="4">
    <source>
        <dbReference type="ARBA" id="ARBA00023054"/>
    </source>
</evidence>
<dbReference type="InterPro" id="IPR002876">
    <property type="entry name" value="Transcrip_reg_TACO1-like"/>
</dbReference>
<comment type="function">
    <text evidence="7">Acts as a translational activator of mitochondrially-encoded cytochrome c oxidase 1.</text>
</comment>
<dbReference type="Gene3D" id="3.30.70.980">
    <property type="match status" value="2"/>
</dbReference>
<dbReference type="InterPro" id="IPR017856">
    <property type="entry name" value="Integrase-like_N"/>
</dbReference>
<evidence type="ECO:0000256" key="8">
    <source>
        <dbReference type="ARBA" id="ARBA00073666"/>
    </source>
</evidence>
<reference evidence="12" key="2">
    <citation type="submission" date="2025-08" db="UniProtKB">
        <authorList>
            <consortium name="Ensembl"/>
        </authorList>
    </citation>
    <scope>IDENTIFICATION</scope>
</reference>
<keyword evidence="13" id="KW-1185">Reference proteome</keyword>
<evidence type="ECO:0000256" key="2">
    <source>
        <dbReference type="ARBA" id="ARBA00008724"/>
    </source>
</evidence>
<evidence type="ECO:0000259" key="10">
    <source>
        <dbReference type="Pfam" id="PF01709"/>
    </source>
</evidence>
<evidence type="ECO:0000256" key="9">
    <source>
        <dbReference type="ARBA" id="ARBA00075676"/>
    </source>
</evidence>
<sequence>KIRCLLLNQRFAPCVCVCVAPPARALQLWPVLCAGHNKWSKVKHIKGPKDDARARVFMKLTMMIKGGANPDMNLNLAQILEQCRSKNMPKASIETAIKSASKPLSQHVFEARGPGGCLLLIEILTDSNSRSHQEIKRLLIKNGGALSEGARHNFNKRGMVVVPGQNIATERALELAIEAGAEDIKETEDEEGQPLLQFVCETTDVGKVRTSLQNSGMQITSSGMEFVPRVVVNLNEDLLIAASTLIDALSDYPDVVRIWDNIQADS</sequence>
<dbReference type="FunFam" id="1.10.10.200:FF:000002">
    <property type="entry name" value="Probable transcriptional regulatory protein CLM62_37755"/>
    <property type="match status" value="1"/>
</dbReference>
<dbReference type="InterPro" id="IPR048300">
    <property type="entry name" value="TACO1_YebC-like_2nd/3rd_dom"/>
</dbReference>
<dbReference type="SUPFAM" id="SSF75625">
    <property type="entry name" value="YebC-like"/>
    <property type="match status" value="1"/>
</dbReference>
<dbReference type="GeneTree" id="ENSGT00390000012820"/>
<dbReference type="GO" id="GO:0005739">
    <property type="term" value="C:mitochondrion"/>
    <property type="evidence" value="ECO:0007669"/>
    <property type="project" value="UniProtKB-SubCell"/>
</dbReference>
<comment type="subcellular location">
    <subcellularLocation>
        <location evidence="1">Mitochondrion</location>
    </subcellularLocation>
</comment>
<dbReference type="FunFam" id="3.30.70.980:FF:000008">
    <property type="entry name" value="Translational activator of cytochrome c oxidase 1"/>
    <property type="match status" value="1"/>
</dbReference>
<evidence type="ECO:0000313" key="13">
    <source>
        <dbReference type="Proteomes" id="UP000005226"/>
    </source>
</evidence>
<dbReference type="Pfam" id="PF20772">
    <property type="entry name" value="TACO1_YebC_N"/>
    <property type="match status" value="1"/>
</dbReference>
<accession>A0A674PR84</accession>
<evidence type="ECO:0000256" key="7">
    <source>
        <dbReference type="ARBA" id="ARBA00053642"/>
    </source>
</evidence>